<evidence type="ECO:0000313" key="1">
    <source>
        <dbReference type="EMBL" id="SVB55158.1"/>
    </source>
</evidence>
<dbReference type="Pfam" id="PF14281">
    <property type="entry name" value="PDDEXK_4"/>
    <property type="match status" value="1"/>
</dbReference>
<gene>
    <name evidence="1" type="ORF">METZ01_LOCUS208012</name>
</gene>
<dbReference type="EMBL" id="UINC01046753">
    <property type="protein sequence ID" value="SVB55158.1"/>
    <property type="molecule type" value="Genomic_DNA"/>
</dbReference>
<dbReference type="AlphaFoldDB" id="A0A382EWV7"/>
<sequence>MRNIFDQYSQPENKLTHSLASCLYEDPRLLNSFLKNFCSNFFNQTSNLKIEQQTVPGKRHLIDDENQRKGLPDAVIYTEEQCLIIESKVSSTLTGDQLMRHERTVRRRGFNNIRGIGIVVDLLPKVRLDNWEQLTWKQVYSWAYKETNKSKWARKLIDYFNVLENKYMVGKLEGSITEFTGVHFDDENPYSYLEGKRQLRLLMNKIKQNKILKEELNVDLSKKGRGGIKKAGNLWDYLTFNTGVDDKSFTDEPH</sequence>
<proteinExistence type="predicted"/>
<feature type="non-terminal residue" evidence="1">
    <location>
        <position position="254"/>
    </location>
</feature>
<accession>A0A382EWV7</accession>
<organism evidence="1">
    <name type="scientific">marine metagenome</name>
    <dbReference type="NCBI Taxonomy" id="408172"/>
    <lineage>
        <taxon>unclassified sequences</taxon>
        <taxon>metagenomes</taxon>
        <taxon>ecological metagenomes</taxon>
    </lineage>
</organism>
<protein>
    <submittedName>
        <fullName evidence="1">Uncharacterized protein</fullName>
    </submittedName>
</protein>
<reference evidence="1" key="1">
    <citation type="submission" date="2018-05" db="EMBL/GenBank/DDBJ databases">
        <authorList>
            <person name="Lanie J.A."/>
            <person name="Ng W.-L."/>
            <person name="Kazmierczak K.M."/>
            <person name="Andrzejewski T.M."/>
            <person name="Davidsen T.M."/>
            <person name="Wayne K.J."/>
            <person name="Tettelin H."/>
            <person name="Glass J.I."/>
            <person name="Rusch D."/>
            <person name="Podicherti R."/>
            <person name="Tsui H.-C.T."/>
            <person name="Winkler M.E."/>
        </authorList>
    </citation>
    <scope>NUCLEOTIDE SEQUENCE</scope>
</reference>
<dbReference type="InterPro" id="IPR029470">
    <property type="entry name" value="PDDEXK_4"/>
</dbReference>
<name>A0A382EWV7_9ZZZZ</name>